<dbReference type="OrthoDB" id="10264038at2759"/>
<dbReference type="EMBL" id="CAJFDH010000002">
    <property type="protein sequence ID" value="CAD5211972.1"/>
    <property type="molecule type" value="Genomic_DNA"/>
</dbReference>
<dbReference type="GO" id="GO:0071028">
    <property type="term" value="P:nuclear mRNA surveillance"/>
    <property type="evidence" value="ECO:0007669"/>
    <property type="project" value="TreeGrafter"/>
</dbReference>
<dbReference type="GO" id="GO:0071038">
    <property type="term" value="P:TRAMP-dependent tRNA surveillance pathway"/>
    <property type="evidence" value="ECO:0007669"/>
    <property type="project" value="TreeGrafter"/>
</dbReference>
<comment type="subcellular location">
    <subcellularLocation>
        <location evidence="2">Cytoplasm</location>
    </subcellularLocation>
    <subcellularLocation>
        <location evidence="1">Nucleus</location>
    </subcellularLocation>
</comment>
<comment type="caution">
    <text evidence="7">The sequence shown here is derived from an EMBL/GenBank/DDBJ whole genome shotgun (WGS) entry which is preliminary data.</text>
</comment>
<dbReference type="InterPro" id="IPR027408">
    <property type="entry name" value="PNPase/RNase_PH_dom_sf"/>
</dbReference>
<accession>A0A811KAI5</accession>
<evidence type="ECO:0000259" key="5">
    <source>
        <dbReference type="Pfam" id="PF01138"/>
    </source>
</evidence>
<dbReference type="GO" id="GO:0034475">
    <property type="term" value="P:U4 snRNA 3'-end processing"/>
    <property type="evidence" value="ECO:0007669"/>
    <property type="project" value="TreeGrafter"/>
</dbReference>
<dbReference type="Pfam" id="PF03725">
    <property type="entry name" value="RNase_PH_C"/>
    <property type="match status" value="1"/>
</dbReference>
<comment type="similarity">
    <text evidence="3">Belongs to the RNase PH family.</text>
</comment>
<dbReference type="InterPro" id="IPR020568">
    <property type="entry name" value="Ribosomal_Su5_D2-typ_SF"/>
</dbReference>
<dbReference type="GO" id="GO:0035925">
    <property type="term" value="F:mRNA 3'-UTR AU-rich region binding"/>
    <property type="evidence" value="ECO:0007669"/>
    <property type="project" value="TreeGrafter"/>
</dbReference>
<dbReference type="SUPFAM" id="SSF54211">
    <property type="entry name" value="Ribosomal protein S5 domain 2-like"/>
    <property type="match status" value="1"/>
</dbReference>
<dbReference type="Proteomes" id="UP000783686">
    <property type="component" value="Unassembled WGS sequence"/>
</dbReference>
<feature type="domain" description="Exoribonuclease phosphorolytic" evidence="5">
    <location>
        <begin position="37"/>
        <end position="163"/>
    </location>
</feature>
<dbReference type="Pfam" id="PF01138">
    <property type="entry name" value="RNase_PH"/>
    <property type="match status" value="1"/>
</dbReference>
<gene>
    <name evidence="7" type="ORF">BOKJ2_LOCUS3970</name>
</gene>
<sequence>MKIRHILADQERLFIEESLSKGVRLDGRKINEQRKLNIEPVADGKCISASLGNTRIDVVIKIKPVAARTVGRPTSGFLFFDVRKTVTSRYGQPIKTRDPPKELDRVQPILNRLYRDAKAIELDALCIEVFHCVYEVRVQVNVVQEDGNLIDCATAAVAAALGIVKRRAVEYDPNSGLIRFLSKQESVASNIPINFLALTTTFTFFKTDSEPIVDATLKEYKVAGFQITVGVNHRDEVIALFSTGGSLSLELMDQLLDKAHSQCMENVKVVKQSIDKFVKLDIS</sequence>
<dbReference type="Gene3D" id="3.30.230.70">
    <property type="entry name" value="GHMP Kinase, N-terminal domain"/>
    <property type="match status" value="1"/>
</dbReference>
<protein>
    <recommendedName>
        <fullName evidence="9">Ribosomal RNA-processing protein 43</fullName>
    </recommendedName>
</protein>
<evidence type="ECO:0000256" key="4">
    <source>
        <dbReference type="ARBA" id="ARBA00022490"/>
    </source>
</evidence>
<keyword evidence="4" id="KW-0963">Cytoplasm</keyword>
<evidence type="ECO:0008006" key="9">
    <source>
        <dbReference type="Google" id="ProtNLM"/>
    </source>
</evidence>
<dbReference type="SUPFAM" id="SSF55666">
    <property type="entry name" value="Ribonuclease PH domain 2-like"/>
    <property type="match status" value="1"/>
</dbReference>
<dbReference type="GO" id="GO:0000177">
    <property type="term" value="C:cytoplasmic exosome (RNase complex)"/>
    <property type="evidence" value="ECO:0007669"/>
    <property type="project" value="TreeGrafter"/>
</dbReference>
<proteinExistence type="inferred from homology"/>
<dbReference type="InterPro" id="IPR036345">
    <property type="entry name" value="ExoRNase_PH_dom2_sf"/>
</dbReference>
<dbReference type="PANTHER" id="PTHR11097:SF14">
    <property type="entry name" value="EXOSOME COMPLEX COMPONENT RRP45"/>
    <property type="match status" value="1"/>
</dbReference>
<dbReference type="GO" id="GO:0034476">
    <property type="term" value="P:U5 snRNA 3'-end processing"/>
    <property type="evidence" value="ECO:0007669"/>
    <property type="project" value="TreeGrafter"/>
</dbReference>
<dbReference type="AlphaFoldDB" id="A0A811KAI5"/>
<reference evidence="7" key="1">
    <citation type="submission" date="2020-09" db="EMBL/GenBank/DDBJ databases">
        <authorList>
            <person name="Kikuchi T."/>
        </authorList>
    </citation>
    <scope>NUCLEOTIDE SEQUENCE</scope>
    <source>
        <strain evidence="7">SH1</strain>
    </source>
</reference>
<evidence type="ECO:0000256" key="3">
    <source>
        <dbReference type="ARBA" id="ARBA00006678"/>
    </source>
</evidence>
<dbReference type="InterPro" id="IPR015847">
    <property type="entry name" value="ExoRNase_PH_dom2"/>
</dbReference>
<dbReference type="EMBL" id="CAJFCW020000002">
    <property type="protein sequence ID" value="CAG9094814.1"/>
    <property type="molecule type" value="Genomic_DNA"/>
</dbReference>
<dbReference type="InterPro" id="IPR001247">
    <property type="entry name" value="ExoRNase_PH_dom1"/>
</dbReference>
<dbReference type="GO" id="GO:0034473">
    <property type="term" value="P:U1 snRNA 3'-end processing"/>
    <property type="evidence" value="ECO:0007669"/>
    <property type="project" value="TreeGrafter"/>
</dbReference>
<dbReference type="Proteomes" id="UP000614601">
    <property type="component" value="Unassembled WGS sequence"/>
</dbReference>
<evidence type="ECO:0000313" key="8">
    <source>
        <dbReference type="Proteomes" id="UP000614601"/>
    </source>
</evidence>
<evidence type="ECO:0000256" key="2">
    <source>
        <dbReference type="ARBA" id="ARBA00004496"/>
    </source>
</evidence>
<feature type="domain" description="Exoribonuclease phosphorolytic" evidence="6">
    <location>
        <begin position="202"/>
        <end position="261"/>
    </location>
</feature>
<evidence type="ECO:0000259" key="6">
    <source>
        <dbReference type="Pfam" id="PF03725"/>
    </source>
</evidence>
<organism evidence="7 8">
    <name type="scientific">Bursaphelenchus okinawaensis</name>
    <dbReference type="NCBI Taxonomy" id="465554"/>
    <lineage>
        <taxon>Eukaryota</taxon>
        <taxon>Metazoa</taxon>
        <taxon>Ecdysozoa</taxon>
        <taxon>Nematoda</taxon>
        <taxon>Chromadorea</taxon>
        <taxon>Rhabditida</taxon>
        <taxon>Tylenchina</taxon>
        <taxon>Tylenchomorpha</taxon>
        <taxon>Aphelenchoidea</taxon>
        <taxon>Aphelenchoididae</taxon>
        <taxon>Bursaphelenchus</taxon>
    </lineage>
</organism>
<evidence type="ECO:0000313" key="7">
    <source>
        <dbReference type="EMBL" id="CAD5211972.1"/>
    </source>
</evidence>
<dbReference type="GO" id="GO:0016075">
    <property type="term" value="P:rRNA catabolic process"/>
    <property type="evidence" value="ECO:0007669"/>
    <property type="project" value="TreeGrafter"/>
</dbReference>
<dbReference type="GO" id="GO:0000467">
    <property type="term" value="P:exonucleolytic trimming to generate mature 3'-end of 5.8S rRNA from tricistronic rRNA transcript (SSU-rRNA, 5.8S rRNA, LSU-rRNA)"/>
    <property type="evidence" value="ECO:0007669"/>
    <property type="project" value="TreeGrafter"/>
</dbReference>
<keyword evidence="8" id="KW-1185">Reference proteome</keyword>
<dbReference type="PANTHER" id="PTHR11097">
    <property type="entry name" value="EXOSOME COMPLEX EXONUCLEASE RIBOSOMAL RNA PROCESSING PROTEIN"/>
    <property type="match status" value="1"/>
</dbReference>
<dbReference type="InterPro" id="IPR050590">
    <property type="entry name" value="Exosome_comp_Rrp42_subfam"/>
</dbReference>
<dbReference type="GO" id="GO:0071035">
    <property type="term" value="P:nuclear polyadenylation-dependent rRNA catabolic process"/>
    <property type="evidence" value="ECO:0007669"/>
    <property type="project" value="TreeGrafter"/>
</dbReference>
<name>A0A811KAI5_9BILA</name>
<dbReference type="GO" id="GO:0000176">
    <property type="term" value="C:nuclear exosome (RNase complex)"/>
    <property type="evidence" value="ECO:0007669"/>
    <property type="project" value="TreeGrafter"/>
</dbReference>
<evidence type="ECO:0000256" key="1">
    <source>
        <dbReference type="ARBA" id="ARBA00004123"/>
    </source>
</evidence>